<name>A0ABX6SF22_9PSED</name>
<protein>
    <submittedName>
        <fullName evidence="1">Uncharacterized protein</fullName>
    </submittedName>
</protein>
<keyword evidence="2" id="KW-1185">Reference proteome</keyword>
<dbReference type="Proteomes" id="UP000515254">
    <property type="component" value="Chromosome"/>
</dbReference>
<dbReference type="EMBL" id="CP060009">
    <property type="protein sequence ID" value="QNH00293.1"/>
    <property type="molecule type" value="Genomic_DNA"/>
</dbReference>
<evidence type="ECO:0000313" key="1">
    <source>
        <dbReference type="EMBL" id="QNH00293.1"/>
    </source>
</evidence>
<gene>
    <name evidence="1" type="ORF">HNQ25_18635</name>
</gene>
<evidence type="ECO:0000313" key="2">
    <source>
        <dbReference type="Proteomes" id="UP000515254"/>
    </source>
</evidence>
<reference evidence="1 2" key="1">
    <citation type="journal article" date="2020" name="Microbiol. Resour. Announc.">
        <title>Complete genome sequences of four natural Pseudomonas isolates that catabolize a wide range of aromatic compounds relevant to lignin valorization.</title>
        <authorList>
            <person name="Hatmaker E.A."/>
            <person name="Presley G."/>
            <person name="Cannon O."/>
            <person name="Guss A.M."/>
            <person name="Elkins J.G."/>
        </authorList>
    </citation>
    <scope>NUCLEOTIDE SEQUENCE [LARGE SCALE GENOMIC DNA]</scope>
    <source>
        <strain evidence="1 2">B10D7D</strain>
    </source>
</reference>
<proteinExistence type="predicted"/>
<accession>A0ABX6SF22</accession>
<dbReference type="RefSeq" id="WP_179545579.1">
    <property type="nucleotide sequence ID" value="NZ_CP060009.1"/>
</dbReference>
<sequence length="103" mass="11800">MSFIQLCLSGDVLAEEIEEFVEDWHEGRAGADQELHEFLGMNWDEYAVWATNPSILPFILSAHHKGISLDEEINQERYALAARARSAIEARQIEKWLKVMGKV</sequence>
<organism evidence="1 2">
    <name type="scientific">Pseudomonas sediminis</name>
    <dbReference type="NCBI Taxonomy" id="1691904"/>
    <lineage>
        <taxon>Bacteria</taxon>
        <taxon>Pseudomonadati</taxon>
        <taxon>Pseudomonadota</taxon>
        <taxon>Gammaproteobacteria</taxon>
        <taxon>Pseudomonadales</taxon>
        <taxon>Pseudomonadaceae</taxon>
        <taxon>Pseudomonas</taxon>
    </lineage>
</organism>